<dbReference type="PROSITE" id="PS50878">
    <property type="entry name" value="RT_POL"/>
    <property type="match status" value="1"/>
</dbReference>
<dbReference type="EMBL" id="CACRXK020024133">
    <property type="protein sequence ID" value="CAB4038370.1"/>
    <property type="molecule type" value="Genomic_DNA"/>
</dbReference>
<dbReference type="OrthoDB" id="8197232at2759"/>
<dbReference type="InterPro" id="IPR000477">
    <property type="entry name" value="RT_dom"/>
</dbReference>
<name>A0A6S7K8W2_PARCT</name>
<proteinExistence type="predicted"/>
<reference evidence="1" key="1">
    <citation type="submission" date="2020-04" db="EMBL/GenBank/DDBJ databases">
        <authorList>
            <person name="Alioto T."/>
            <person name="Alioto T."/>
            <person name="Gomez Garrido J."/>
        </authorList>
    </citation>
    <scope>NUCLEOTIDE SEQUENCE</scope>
    <source>
        <strain evidence="1">A484AB</strain>
    </source>
</reference>
<organism evidence="1 2">
    <name type="scientific">Paramuricea clavata</name>
    <name type="common">Red gorgonian</name>
    <name type="synonym">Violescent sea-whip</name>
    <dbReference type="NCBI Taxonomy" id="317549"/>
    <lineage>
        <taxon>Eukaryota</taxon>
        <taxon>Metazoa</taxon>
        <taxon>Cnidaria</taxon>
        <taxon>Anthozoa</taxon>
        <taxon>Octocorallia</taxon>
        <taxon>Malacalcyonacea</taxon>
        <taxon>Plexauridae</taxon>
        <taxon>Paramuricea</taxon>
    </lineage>
</organism>
<dbReference type="PANTHER" id="PTHR33332">
    <property type="entry name" value="REVERSE TRANSCRIPTASE DOMAIN-CONTAINING PROTEIN"/>
    <property type="match status" value="1"/>
</dbReference>
<evidence type="ECO:0000313" key="1">
    <source>
        <dbReference type="EMBL" id="CAB4038370.1"/>
    </source>
</evidence>
<evidence type="ECO:0000313" key="2">
    <source>
        <dbReference type="Proteomes" id="UP001152795"/>
    </source>
</evidence>
<sequence length="162" mass="18330">MFNLVVFIDIKIDTVNHDILLKKPEFYGIKGQALDLLKSYLPNRHQKCQVESFVSSKHLIECGVPQSSILGPLVFLLYINDLPECLKNTRPRLFADDTNFTASSHSIADIEIAVNCDLENLRNWLMANKLSLNVAKTEFMLIGSPQMIRNASNSQPNILIEK</sequence>
<dbReference type="Pfam" id="PF00078">
    <property type="entry name" value="RVT_1"/>
    <property type="match status" value="1"/>
</dbReference>
<accession>A0A6S7K8W2</accession>
<comment type="caution">
    <text evidence="1">The sequence shown here is derived from an EMBL/GenBank/DDBJ whole genome shotgun (WGS) entry which is preliminary data.</text>
</comment>
<gene>
    <name evidence="1" type="ORF">PACLA_8A066293</name>
</gene>
<keyword evidence="2" id="KW-1185">Reference proteome</keyword>
<dbReference type="Proteomes" id="UP001152795">
    <property type="component" value="Unassembled WGS sequence"/>
</dbReference>
<protein>
    <submittedName>
        <fullName evidence="1">Uncharacterized protein</fullName>
    </submittedName>
</protein>
<dbReference type="AlphaFoldDB" id="A0A6S7K8W2"/>